<keyword evidence="3" id="KW-1185">Reference proteome</keyword>
<reference evidence="2 3" key="1">
    <citation type="submission" date="2017-08" db="EMBL/GenBank/DDBJ databases">
        <title>Harnessing the power of phylogenomics to disentangle the directionality and signatures of interkingdom host jumping in the parasitic fungal genus Tolypocladium.</title>
        <authorList>
            <person name="Quandt C.A."/>
            <person name="Patterson W."/>
            <person name="Spatafora J.W."/>
        </authorList>
    </citation>
    <scope>NUCLEOTIDE SEQUENCE [LARGE SCALE GENOMIC DNA]</scope>
    <source>
        <strain evidence="2 3">CBS 113982</strain>
    </source>
</reference>
<accession>A0A2K3QFA9</accession>
<evidence type="ECO:0000313" key="3">
    <source>
        <dbReference type="Proteomes" id="UP000236621"/>
    </source>
</evidence>
<organism evidence="2 3">
    <name type="scientific">Tolypocladium capitatum</name>
    <dbReference type="NCBI Taxonomy" id="45235"/>
    <lineage>
        <taxon>Eukaryota</taxon>
        <taxon>Fungi</taxon>
        <taxon>Dikarya</taxon>
        <taxon>Ascomycota</taxon>
        <taxon>Pezizomycotina</taxon>
        <taxon>Sordariomycetes</taxon>
        <taxon>Hypocreomycetidae</taxon>
        <taxon>Hypocreales</taxon>
        <taxon>Ophiocordycipitaceae</taxon>
        <taxon>Tolypocladium</taxon>
    </lineage>
</organism>
<protein>
    <submittedName>
        <fullName evidence="2">Uncharacterized protein</fullName>
    </submittedName>
</protein>
<feature type="region of interest" description="Disordered" evidence="1">
    <location>
        <begin position="212"/>
        <end position="296"/>
    </location>
</feature>
<feature type="compositionally biased region" description="Polar residues" evidence="1">
    <location>
        <begin position="224"/>
        <end position="248"/>
    </location>
</feature>
<dbReference type="AlphaFoldDB" id="A0A2K3QFA9"/>
<gene>
    <name evidence="2" type="ORF">TCAP_03850</name>
</gene>
<name>A0A2K3QFA9_9HYPO</name>
<sequence length="607" mass="67714">MFCSSLKNRREWAAVVPTLARSPSPGWKGQTRLETHDIAFPVSSHGGRGQFFRVVLLSTSQVGTPEARDRIERLSLLDGRGKAAVIHLLGDKDGIAAFMKLQMEYAWPPGVWEQHGHAVSDPVSRMFTGDGIPIIPISSAAELPSCLDSLRCQCTSDGPVGRRADEASTSRDLVSHCVRGKALSDGQTNVLSDICGGFGDLAQHAFGPEGQRKMGQVMAPTARPQHSCQHASSSITKQRQQTVFSLSHPSAALLPPDVGASASPPSPDSADLHRRKSPTTMPSQSSDKRRRSPRIVQRNQEFLELCRIQYSIEAKTKMPTIPDSQLLDLHVIRSASFDIDEDDPIDFDPRFFLPGPADKMEEGLGEMRPGDWTVLPPLDYKKQRSSEWYGHMFFSNDCMGDARTRHQFFQNATDAIIDWGWHLFVKKTSIPRFYRSWTTPEGPRGHQFQSINFFIWPRGDKDWRYNPEVPHALGTTVDSCYPADGGILRSELLLAICLLKAQIRQPKWFQDHELCPVLAISFHGRFSARVVQAYYQNGRLVVRPSRLLNLHTPTMSPDVRLLARWLNARPIGNTRQADAETPAEDEGGLVCGLDDADQLHETITLKI</sequence>
<dbReference type="Proteomes" id="UP000236621">
    <property type="component" value="Unassembled WGS sequence"/>
</dbReference>
<dbReference type="EMBL" id="NRSZ01000580">
    <property type="protein sequence ID" value="PNY26220.1"/>
    <property type="molecule type" value="Genomic_DNA"/>
</dbReference>
<evidence type="ECO:0000313" key="2">
    <source>
        <dbReference type="EMBL" id="PNY26220.1"/>
    </source>
</evidence>
<evidence type="ECO:0000256" key="1">
    <source>
        <dbReference type="SAM" id="MobiDB-lite"/>
    </source>
</evidence>
<dbReference type="OrthoDB" id="2129069at2759"/>
<proteinExistence type="predicted"/>
<comment type="caution">
    <text evidence="2">The sequence shown here is derived from an EMBL/GenBank/DDBJ whole genome shotgun (WGS) entry which is preliminary data.</text>
</comment>